<keyword evidence="1" id="KW-0472">Membrane</keyword>
<evidence type="ECO:0000259" key="2">
    <source>
        <dbReference type="Pfam" id="PF13240"/>
    </source>
</evidence>
<reference evidence="3" key="1">
    <citation type="submission" date="2019-08" db="EMBL/GenBank/DDBJ databases">
        <authorList>
            <person name="Kucharzyk K."/>
            <person name="Murdoch R.W."/>
            <person name="Higgins S."/>
            <person name="Loffler F."/>
        </authorList>
    </citation>
    <scope>NUCLEOTIDE SEQUENCE</scope>
</reference>
<evidence type="ECO:0000256" key="1">
    <source>
        <dbReference type="SAM" id="Phobius"/>
    </source>
</evidence>
<keyword evidence="1" id="KW-0812">Transmembrane</keyword>
<feature type="domain" description="Zinc-ribbon" evidence="2">
    <location>
        <begin position="150"/>
        <end position="172"/>
    </location>
</feature>
<comment type="caution">
    <text evidence="3">The sequence shown here is derived from an EMBL/GenBank/DDBJ whole genome shotgun (WGS) entry which is preliminary data.</text>
</comment>
<evidence type="ECO:0000313" key="3">
    <source>
        <dbReference type="EMBL" id="MPM62855.1"/>
    </source>
</evidence>
<sequence>MKQYHHKEEAPLAFHKFFWYISLPIGFLVSISKMISEISQIIIFNWLYAIDIGYYIIALTLMLMCFIGFFGWKSYAWYGVMTYLSINVVYYLFAVIVYAKYIPDQIGIGIGQLLGILIYAILVGIYYKKRRPLFFKVNSQYSEVLPQVKYCSKCGYKLLDGSDFCSKCGTPVVKECKT</sequence>
<name>A0A645BBN5_9ZZZZ</name>
<dbReference type="EMBL" id="VSSQ01019081">
    <property type="protein sequence ID" value="MPM62855.1"/>
    <property type="molecule type" value="Genomic_DNA"/>
</dbReference>
<feature type="transmembrane region" description="Helical" evidence="1">
    <location>
        <begin position="52"/>
        <end position="70"/>
    </location>
</feature>
<feature type="transmembrane region" description="Helical" evidence="1">
    <location>
        <begin position="77"/>
        <end position="99"/>
    </location>
</feature>
<organism evidence="3">
    <name type="scientific">bioreactor metagenome</name>
    <dbReference type="NCBI Taxonomy" id="1076179"/>
    <lineage>
        <taxon>unclassified sequences</taxon>
        <taxon>metagenomes</taxon>
        <taxon>ecological metagenomes</taxon>
    </lineage>
</organism>
<dbReference type="InterPro" id="IPR026870">
    <property type="entry name" value="Zinc_ribbon_dom"/>
</dbReference>
<feature type="transmembrane region" description="Helical" evidence="1">
    <location>
        <begin position="105"/>
        <end position="127"/>
    </location>
</feature>
<protein>
    <recommendedName>
        <fullName evidence="2">Zinc-ribbon domain-containing protein</fullName>
    </recommendedName>
</protein>
<keyword evidence="1" id="KW-1133">Transmembrane helix</keyword>
<proteinExistence type="predicted"/>
<gene>
    <name evidence="3" type="ORF">SDC9_109733</name>
</gene>
<accession>A0A645BBN5</accession>
<dbReference type="AlphaFoldDB" id="A0A645BBN5"/>
<feature type="transmembrane region" description="Helical" evidence="1">
    <location>
        <begin position="12"/>
        <end position="32"/>
    </location>
</feature>
<dbReference type="Pfam" id="PF13240">
    <property type="entry name" value="Zn_Ribbon_1"/>
    <property type="match status" value="1"/>
</dbReference>